<feature type="transmembrane region" description="Helical" evidence="13">
    <location>
        <begin position="170"/>
        <end position="196"/>
    </location>
</feature>
<name>A0A3S3APX1_9NOCA</name>
<evidence type="ECO:0000256" key="10">
    <source>
        <dbReference type="ARBA" id="ARBA00022989"/>
    </source>
</evidence>
<feature type="transmembrane region" description="Helical" evidence="13">
    <location>
        <begin position="15"/>
        <end position="33"/>
    </location>
</feature>
<evidence type="ECO:0000256" key="12">
    <source>
        <dbReference type="ARBA" id="ARBA00023136"/>
    </source>
</evidence>
<dbReference type="GO" id="GO:0006508">
    <property type="term" value="P:proteolysis"/>
    <property type="evidence" value="ECO:0007669"/>
    <property type="project" value="UniProtKB-KW"/>
</dbReference>
<sequence>MYPDSPTRASAVRPSPVFLGIVAIAVFGGVLAWRATGVATSGRIGVFLLVVAGWVVTLCLHEFAHAWVAWRNGDHDVVIRGYLTLDPRKYTQPLLSIGLPVLFLALGGIGLPGGAVYLRTWAMPPRVQTRVALAGPAVNAVSAVILLVVIRLFGPDGAAGPSVAAGDHQVFWYGLSFLAFLQVMATILNLLPVPGLDGYGALEPHLKASTRASLDKIKPYGLLLLIALLFVPQINAAFFDAIYWIFGLSGVPDVYAAFGNYLMQFWR</sequence>
<feature type="transmembrane region" description="Helical" evidence="13">
    <location>
        <begin position="241"/>
        <end position="263"/>
    </location>
</feature>
<dbReference type="GO" id="GO:0005886">
    <property type="term" value="C:plasma membrane"/>
    <property type="evidence" value="ECO:0007669"/>
    <property type="project" value="UniProtKB-SubCell"/>
</dbReference>
<dbReference type="PANTHER" id="PTHR35864">
    <property type="entry name" value="ZINC METALLOPROTEASE MJ0611-RELATED"/>
    <property type="match status" value="1"/>
</dbReference>
<evidence type="ECO:0000256" key="6">
    <source>
        <dbReference type="ARBA" id="ARBA00022692"/>
    </source>
</evidence>
<evidence type="ECO:0000313" key="15">
    <source>
        <dbReference type="Proteomes" id="UP000286208"/>
    </source>
</evidence>
<gene>
    <name evidence="14" type="ORF">EGT67_07105</name>
</gene>
<evidence type="ECO:0000256" key="3">
    <source>
        <dbReference type="ARBA" id="ARBA00007931"/>
    </source>
</evidence>
<evidence type="ECO:0000256" key="8">
    <source>
        <dbReference type="ARBA" id="ARBA00022801"/>
    </source>
</evidence>
<evidence type="ECO:0000256" key="7">
    <source>
        <dbReference type="ARBA" id="ARBA00022723"/>
    </source>
</evidence>
<dbReference type="AlphaFoldDB" id="A0A3S3APX1"/>
<evidence type="ECO:0000256" key="11">
    <source>
        <dbReference type="ARBA" id="ARBA00023049"/>
    </source>
</evidence>
<keyword evidence="7" id="KW-0479">Metal-binding</keyword>
<protein>
    <submittedName>
        <fullName evidence="14">Site-2 protease family protein</fullName>
    </submittedName>
</protein>
<evidence type="ECO:0000256" key="4">
    <source>
        <dbReference type="ARBA" id="ARBA00022475"/>
    </source>
</evidence>
<dbReference type="CDD" id="cd06158">
    <property type="entry name" value="S2P-M50_like_1"/>
    <property type="match status" value="1"/>
</dbReference>
<evidence type="ECO:0000256" key="1">
    <source>
        <dbReference type="ARBA" id="ARBA00001947"/>
    </source>
</evidence>
<comment type="caution">
    <text evidence="14">The sequence shown here is derived from an EMBL/GenBank/DDBJ whole genome shotgun (WGS) entry which is preliminary data.</text>
</comment>
<dbReference type="EMBL" id="RKLP01000003">
    <property type="protein sequence ID" value="RVW09993.1"/>
    <property type="molecule type" value="Genomic_DNA"/>
</dbReference>
<dbReference type="Proteomes" id="UP000286208">
    <property type="component" value="Unassembled WGS sequence"/>
</dbReference>
<dbReference type="PANTHER" id="PTHR35864:SF1">
    <property type="entry name" value="ZINC METALLOPROTEASE YWHC-RELATED"/>
    <property type="match status" value="1"/>
</dbReference>
<comment type="cofactor">
    <cofactor evidence="1">
        <name>Zn(2+)</name>
        <dbReference type="ChEBI" id="CHEBI:29105"/>
    </cofactor>
</comment>
<keyword evidence="11" id="KW-0482">Metalloprotease</keyword>
<evidence type="ECO:0000313" key="14">
    <source>
        <dbReference type="EMBL" id="RVW09993.1"/>
    </source>
</evidence>
<feature type="transmembrane region" description="Helical" evidence="13">
    <location>
        <begin position="130"/>
        <end position="150"/>
    </location>
</feature>
<dbReference type="InterPro" id="IPR052348">
    <property type="entry name" value="Metallopeptidase_M50B"/>
</dbReference>
<proteinExistence type="inferred from homology"/>
<keyword evidence="9" id="KW-0862">Zinc</keyword>
<reference evidence="14 15" key="1">
    <citation type="submission" date="2018-11" db="EMBL/GenBank/DDBJ databases">
        <title>Rhodococcus spongicola sp. nov. and Rhodococcus xishaensis sp. nov. from marine sponges.</title>
        <authorList>
            <person name="Li L."/>
            <person name="Lin H.W."/>
        </authorList>
    </citation>
    <scope>NUCLEOTIDE SEQUENCE [LARGE SCALE GENOMIC DNA]</scope>
    <source>
        <strain evidence="14 15">CCTCC AB2014297</strain>
    </source>
</reference>
<evidence type="ECO:0000256" key="5">
    <source>
        <dbReference type="ARBA" id="ARBA00022670"/>
    </source>
</evidence>
<dbReference type="InterPro" id="IPR044537">
    <property type="entry name" value="Rip2-like"/>
</dbReference>
<evidence type="ECO:0000256" key="13">
    <source>
        <dbReference type="SAM" id="Phobius"/>
    </source>
</evidence>
<comment type="similarity">
    <text evidence="3">Belongs to the peptidase M50B family.</text>
</comment>
<keyword evidence="10 13" id="KW-1133">Transmembrane helix</keyword>
<organism evidence="14 15">
    <name type="scientific">Prescottella agglutinans</name>
    <dbReference type="NCBI Taxonomy" id="1644129"/>
    <lineage>
        <taxon>Bacteria</taxon>
        <taxon>Bacillati</taxon>
        <taxon>Actinomycetota</taxon>
        <taxon>Actinomycetes</taxon>
        <taxon>Mycobacteriales</taxon>
        <taxon>Nocardiaceae</taxon>
        <taxon>Prescottella</taxon>
    </lineage>
</organism>
<keyword evidence="15" id="KW-1185">Reference proteome</keyword>
<feature type="transmembrane region" description="Helical" evidence="13">
    <location>
        <begin position="90"/>
        <end position="118"/>
    </location>
</feature>
<keyword evidence="4" id="KW-1003">Cell membrane</keyword>
<evidence type="ECO:0000256" key="9">
    <source>
        <dbReference type="ARBA" id="ARBA00022833"/>
    </source>
</evidence>
<dbReference type="GO" id="GO:0008237">
    <property type="term" value="F:metallopeptidase activity"/>
    <property type="evidence" value="ECO:0007669"/>
    <property type="project" value="UniProtKB-KW"/>
</dbReference>
<comment type="subcellular location">
    <subcellularLocation>
        <location evidence="2">Cell membrane</location>
        <topology evidence="2">Multi-pass membrane protein</topology>
    </subcellularLocation>
</comment>
<keyword evidence="8" id="KW-0378">Hydrolase</keyword>
<keyword evidence="5 14" id="KW-0645">Protease</keyword>
<dbReference type="OrthoDB" id="9800627at2"/>
<keyword evidence="6 13" id="KW-0812">Transmembrane</keyword>
<feature type="transmembrane region" description="Helical" evidence="13">
    <location>
        <begin position="45"/>
        <end position="70"/>
    </location>
</feature>
<accession>A0A3S3APX1</accession>
<dbReference type="GO" id="GO:0046872">
    <property type="term" value="F:metal ion binding"/>
    <property type="evidence" value="ECO:0007669"/>
    <property type="project" value="UniProtKB-KW"/>
</dbReference>
<keyword evidence="12 13" id="KW-0472">Membrane</keyword>
<evidence type="ECO:0000256" key="2">
    <source>
        <dbReference type="ARBA" id="ARBA00004651"/>
    </source>
</evidence>
<dbReference type="RefSeq" id="WP_127915372.1">
    <property type="nucleotide sequence ID" value="NZ_RKLP01000003.1"/>
</dbReference>
<feature type="transmembrane region" description="Helical" evidence="13">
    <location>
        <begin position="217"/>
        <end position="235"/>
    </location>
</feature>